<comment type="caution">
    <text evidence="3">The sequence shown here is derived from an EMBL/GenBank/DDBJ whole genome shotgun (WGS) entry which is preliminary data.</text>
</comment>
<evidence type="ECO:0000313" key="3">
    <source>
        <dbReference type="EMBL" id="PKR51221.1"/>
    </source>
</evidence>
<keyword evidence="1" id="KW-0812">Transmembrane</keyword>
<gene>
    <name evidence="3" type="ORF">CU041_06790</name>
</gene>
<evidence type="ECO:0000313" key="4">
    <source>
        <dbReference type="Proteomes" id="UP000233365"/>
    </source>
</evidence>
<evidence type="ECO:0000256" key="1">
    <source>
        <dbReference type="SAM" id="Phobius"/>
    </source>
</evidence>
<protein>
    <submittedName>
        <fullName evidence="3">Uncharacterized protein</fullName>
    </submittedName>
</protein>
<organism evidence="3 4">
    <name type="scientific">Thalassospira povalilytica</name>
    <dbReference type="NCBI Taxonomy" id="732237"/>
    <lineage>
        <taxon>Bacteria</taxon>
        <taxon>Pseudomonadati</taxon>
        <taxon>Pseudomonadota</taxon>
        <taxon>Alphaproteobacteria</taxon>
        <taxon>Rhodospirillales</taxon>
        <taxon>Thalassospiraceae</taxon>
        <taxon>Thalassospira</taxon>
    </lineage>
</organism>
<feature type="signal peptide" evidence="2">
    <location>
        <begin position="1"/>
        <end position="26"/>
    </location>
</feature>
<proteinExistence type="predicted"/>
<feature type="chain" id="PRO_5046601206" evidence="2">
    <location>
        <begin position="27"/>
        <end position="68"/>
    </location>
</feature>
<name>A0ABX4RB79_9PROT</name>
<keyword evidence="1" id="KW-0472">Membrane</keyword>
<feature type="transmembrane region" description="Helical" evidence="1">
    <location>
        <begin position="36"/>
        <end position="58"/>
    </location>
</feature>
<sequence length="68" mass="7338">MKFLPEIKLISLALILASSVSTPAMAYIDPNTGSLIVQILTPIIGIVAFSWKFLVIGVRKLVKKLAGK</sequence>
<evidence type="ECO:0000256" key="2">
    <source>
        <dbReference type="SAM" id="SignalP"/>
    </source>
</evidence>
<reference evidence="3 4" key="1">
    <citation type="submission" date="2017-11" db="EMBL/GenBank/DDBJ databases">
        <title>Biodiversity and function of Thalassospira species in the particle-attached aromatic-hydrocarbon-degrading consortia from the surface seawater of the China South Sea.</title>
        <authorList>
            <person name="Dong C."/>
            <person name="Liu R."/>
            <person name="Shao Z."/>
        </authorList>
    </citation>
    <scope>NUCLEOTIDE SEQUENCE [LARGE SCALE GENOMIC DNA]</scope>
    <source>
        <strain evidence="3 4">139Z-12</strain>
    </source>
</reference>
<dbReference type="EMBL" id="PGTS01000002">
    <property type="protein sequence ID" value="PKR51221.1"/>
    <property type="molecule type" value="Genomic_DNA"/>
</dbReference>
<keyword evidence="4" id="KW-1185">Reference proteome</keyword>
<keyword evidence="1" id="KW-1133">Transmembrane helix</keyword>
<keyword evidence="2" id="KW-0732">Signal</keyword>
<accession>A0ABX4RB79</accession>
<dbReference type="Proteomes" id="UP000233365">
    <property type="component" value="Unassembled WGS sequence"/>
</dbReference>